<evidence type="ECO:0000259" key="1">
    <source>
        <dbReference type="Pfam" id="PF14291"/>
    </source>
</evidence>
<gene>
    <name evidence="2" type="ORF">PR048_032737</name>
</gene>
<comment type="caution">
    <text evidence="2">The sequence shown here is derived from an EMBL/GenBank/DDBJ whole genome shotgun (WGS) entry which is preliminary data.</text>
</comment>
<dbReference type="InterPro" id="IPR025398">
    <property type="entry name" value="DUF4371"/>
</dbReference>
<sequence length="357" mass="41139">MCHGVLNQHREEELLGNITNLSVNYSDPATWEQCDNRLCKILVEHGPEQVKEFKFPLDDKRRKFSVVHYKMRLINGEYLLRPWLQYLPSKDAVFCFCCMLFLKTGRLALCSSLSDWKNVSAILASYEKANDHTANFQERKELETRLKRKKTFDEEHLCMLTQEEKFWHQILERLIALVLGSQNLAFRGTQEKWISYGNGNYLKFVEYLSLFNPIMHEHLRKLGKAIQNEFIQVLSNAIQEEILSAVHGAKYFSIVLDCTPDVSHIEQMTIIVRFVTITDAKGSEIKEHFLGLVPISDTTSSGLTTTILEKFADMTLPIENLHGQGYDNGSNVKGKNININVRAFFCTLQHSISKSRD</sequence>
<organism evidence="2 3">
    <name type="scientific">Dryococelus australis</name>
    <dbReference type="NCBI Taxonomy" id="614101"/>
    <lineage>
        <taxon>Eukaryota</taxon>
        <taxon>Metazoa</taxon>
        <taxon>Ecdysozoa</taxon>
        <taxon>Arthropoda</taxon>
        <taxon>Hexapoda</taxon>
        <taxon>Insecta</taxon>
        <taxon>Pterygota</taxon>
        <taxon>Neoptera</taxon>
        <taxon>Polyneoptera</taxon>
        <taxon>Phasmatodea</taxon>
        <taxon>Verophasmatodea</taxon>
        <taxon>Anareolatae</taxon>
        <taxon>Phasmatidae</taxon>
        <taxon>Eurycanthinae</taxon>
        <taxon>Dryococelus</taxon>
    </lineage>
</organism>
<proteinExistence type="predicted"/>
<reference evidence="2 3" key="1">
    <citation type="submission" date="2023-02" db="EMBL/GenBank/DDBJ databases">
        <title>LHISI_Scaffold_Assembly.</title>
        <authorList>
            <person name="Stuart O.P."/>
            <person name="Cleave R."/>
            <person name="Magrath M.J.L."/>
            <person name="Mikheyev A.S."/>
        </authorList>
    </citation>
    <scope>NUCLEOTIDE SEQUENCE [LARGE SCALE GENOMIC DNA]</scope>
    <source>
        <strain evidence="2">Daus_M_001</strain>
        <tissue evidence="2">Leg muscle</tissue>
    </source>
</reference>
<accession>A0ABQ9G315</accession>
<dbReference type="PANTHER" id="PTHR45749:SF35">
    <property type="entry name" value="AC-LIKE TRANSPOSASE-RELATED"/>
    <property type="match status" value="1"/>
</dbReference>
<dbReference type="Pfam" id="PF14291">
    <property type="entry name" value="DUF4371"/>
    <property type="match status" value="1"/>
</dbReference>
<protein>
    <recommendedName>
        <fullName evidence="1">DUF4371 domain-containing protein</fullName>
    </recommendedName>
</protein>
<name>A0ABQ9G315_9NEOP</name>
<keyword evidence="3" id="KW-1185">Reference proteome</keyword>
<feature type="domain" description="DUF4371" evidence="1">
    <location>
        <begin position="179"/>
        <end position="335"/>
    </location>
</feature>
<dbReference type="EMBL" id="JARBHB010000016">
    <property type="protein sequence ID" value="KAJ8866875.1"/>
    <property type="molecule type" value="Genomic_DNA"/>
</dbReference>
<dbReference type="PANTHER" id="PTHR45749">
    <property type="match status" value="1"/>
</dbReference>
<dbReference type="Proteomes" id="UP001159363">
    <property type="component" value="Chromosome 15"/>
</dbReference>
<evidence type="ECO:0000313" key="2">
    <source>
        <dbReference type="EMBL" id="KAJ8866875.1"/>
    </source>
</evidence>
<evidence type="ECO:0000313" key="3">
    <source>
        <dbReference type="Proteomes" id="UP001159363"/>
    </source>
</evidence>